<evidence type="ECO:0000256" key="2">
    <source>
        <dbReference type="ARBA" id="ARBA00001730"/>
    </source>
</evidence>
<evidence type="ECO:0000256" key="1">
    <source>
        <dbReference type="ARBA" id="ARBA00000527"/>
    </source>
</evidence>
<feature type="domain" description="Calcineurin-like phosphoesterase" evidence="12">
    <location>
        <begin position="8"/>
        <end position="241"/>
    </location>
</feature>
<dbReference type="InterPro" id="IPR006179">
    <property type="entry name" value="5_nucleotidase/apyrase"/>
</dbReference>
<reference evidence="14" key="2">
    <citation type="submission" date="2020-09" db="EMBL/GenBank/DDBJ databases">
        <authorList>
            <person name="Sun Q."/>
            <person name="Zhou Y."/>
        </authorList>
    </citation>
    <scope>NUCLEOTIDE SEQUENCE</scope>
    <source>
        <strain evidence="14">CGMCC 1.15371</strain>
    </source>
</reference>
<dbReference type="Pfam" id="PF00149">
    <property type="entry name" value="Metallophos"/>
    <property type="match status" value="1"/>
</dbReference>
<dbReference type="InterPro" id="IPR041827">
    <property type="entry name" value="CpdB_N"/>
</dbReference>
<organism evidence="14 15">
    <name type="scientific">Pullulanibacillus camelliae</name>
    <dbReference type="NCBI Taxonomy" id="1707096"/>
    <lineage>
        <taxon>Bacteria</taxon>
        <taxon>Bacillati</taxon>
        <taxon>Bacillota</taxon>
        <taxon>Bacilli</taxon>
        <taxon>Bacillales</taxon>
        <taxon>Sporolactobacillaceae</taxon>
        <taxon>Pullulanibacillus</taxon>
    </lineage>
</organism>
<dbReference type="AlphaFoldDB" id="A0A8J2YFA6"/>
<dbReference type="InterPro" id="IPR008334">
    <property type="entry name" value="5'-Nucleotdase_C"/>
</dbReference>
<dbReference type="Gene3D" id="3.90.780.10">
    <property type="entry name" value="5'-Nucleotidase, C-terminal domain"/>
    <property type="match status" value="1"/>
</dbReference>
<dbReference type="GO" id="GO:0030288">
    <property type="term" value="C:outer membrane-bounded periplasmic space"/>
    <property type="evidence" value="ECO:0007669"/>
    <property type="project" value="TreeGrafter"/>
</dbReference>
<dbReference type="PROSITE" id="PS00785">
    <property type="entry name" value="5_NUCLEOTIDASE_1"/>
    <property type="match status" value="1"/>
</dbReference>
<keyword evidence="6" id="KW-0479">Metal-binding</keyword>
<comment type="cofactor">
    <cofactor evidence="3">
        <name>a divalent metal cation</name>
        <dbReference type="ChEBI" id="CHEBI:60240"/>
    </cofactor>
</comment>
<evidence type="ECO:0000256" key="9">
    <source>
        <dbReference type="ARBA" id="ARBA00022801"/>
    </source>
</evidence>
<evidence type="ECO:0000256" key="10">
    <source>
        <dbReference type="ARBA" id="ARBA00023268"/>
    </source>
</evidence>
<keyword evidence="7" id="KW-0732">Signal</keyword>
<evidence type="ECO:0000259" key="12">
    <source>
        <dbReference type="Pfam" id="PF00149"/>
    </source>
</evidence>
<dbReference type="InterPro" id="IPR029052">
    <property type="entry name" value="Metallo-depent_PP-like"/>
</dbReference>
<dbReference type="GO" id="GO:0046872">
    <property type="term" value="F:metal ion binding"/>
    <property type="evidence" value="ECO:0007669"/>
    <property type="project" value="UniProtKB-KW"/>
</dbReference>
<accession>A0A8J2YFA6</accession>
<dbReference type="SUPFAM" id="SSF55816">
    <property type="entry name" value="5'-nucleotidase (syn. UDP-sugar hydrolase), C-terminal domain"/>
    <property type="match status" value="1"/>
</dbReference>
<keyword evidence="10" id="KW-0511">Multifunctional enzyme</keyword>
<evidence type="ECO:0000256" key="11">
    <source>
        <dbReference type="RuleBase" id="RU362119"/>
    </source>
</evidence>
<reference evidence="14" key="1">
    <citation type="journal article" date="2014" name="Int. J. Syst. Evol. Microbiol.">
        <title>Complete genome sequence of Corynebacterium casei LMG S-19264T (=DSM 44701T), isolated from a smear-ripened cheese.</title>
        <authorList>
            <consortium name="US DOE Joint Genome Institute (JGI-PGF)"/>
            <person name="Walter F."/>
            <person name="Albersmeier A."/>
            <person name="Kalinowski J."/>
            <person name="Ruckert C."/>
        </authorList>
    </citation>
    <scope>NUCLEOTIDE SEQUENCE</scope>
    <source>
        <strain evidence="14">CGMCC 1.15371</strain>
    </source>
</reference>
<dbReference type="GO" id="GO:0008254">
    <property type="term" value="F:3'-nucleotidase activity"/>
    <property type="evidence" value="ECO:0007669"/>
    <property type="project" value="UniProtKB-EC"/>
</dbReference>
<dbReference type="PANTHER" id="PTHR11575">
    <property type="entry name" value="5'-NUCLEOTIDASE-RELATED"/>
    <property type="match status" value="1"/>
</dbReference>
<gene>
    <name evidence="14" type="primary">cpdC</name>
    <name evidence="14" type="ORF">GCM10011391_04550</name>
</gene>
<dbReference type="EMBL" id="BMIR01000001">
    <property type="protein sequence ID" value="GGE29114.1"/>
    <property type="molecule type" value="Genomic_DNA"/>
</dbReference>
<dbReference type="SUPFAM" id="SSF56300">
    <property type="entry name" value="Metallo-dependent phosphatases"/>
    <property type="match status" value="1"/>
</dbReference>
<proteinExistence type="inferred from homology"/>
<keyword evidence="15" id="KW-1185">Reference proteome</keyword>
<feature type="domain" description="5'-Nucleotidase C-terminal" evidence="13">
    <location>
        <begin position="317"/>
        <end position="487"/>
    </location>
</feature>
<sequence length="525" mass="58717">MGTIQLTLLETSDVHGNVLPINYGTNQDAELGFAKLATLIKKEREKNAHVLVIDNGDVIQGTPLTYHYARFASDQANPMVKLLNAMDYDAAVFGNHEFNYGLPLLKKAVEESRFPWLAANLLNAETGEPYFGKPYLLKRFGDQGPLVAVLGLTTQYIPNWEKAEHIRGIAFKNVVETAKQWVPYLRHEWGADIVVVAYHGGFERDLESGKPTETLTGENLGYALCQQVEGVDVLLTGHQHRFIESAKINGVLVVQPGSTGMALGKIDLILEETEQGWQCKQKSAQLLSVEGITPDEEVLALIQPYEAATQEWLDQPIGHIEGDMLVHDPLAIRLQDNPLIEFINKVQMETAGVDISNTALFDNQSPGFPKNVTMRSVVGNYIYPNTLVVLRIKGSDMKAALEQSAGYFELHEDGTVGVSPAFTTPKPQHYNYDMWEGIAYEMDIRKPVGQRITRLNYKGKPVDMNRDYDVVMNNYRAAGGGEYHMYQGKKVIKDIPIDVSELIANYILERNIIPATVDHNWKVIY</sequence>
<evidence type="ECO:0000256" key="8">
    <source>
        <dbReference type="ARBA" id="ARBA00022741"/>
    </source>
</evidence>
<dbReference type="CDD" id="cd07410">
    <property type="entry name" value="MPP_CpdB_N"/>
    <property type="match status" value="1"/>
</dbReference>
<evidence type="ECO:0000313" key="14">
    <source>
        <dbReference type="EMBL" id="GGE29114.1"/>
    </source>
</evidence>
<keyword evidence="9 11" id="KW-0378">Hydrolase</keyword>
<comment type="catalytic activity">
    <reaction evidence="2">
        <text>a nucleoside 2',3'-cyclic phosphate + H2O = a nucleoside 3'-phosphate + H(+)</text>
        <dbReference type="Rhea" id="RHEA:19621"/>
        <dbReference type="ChEBI" id="CHEBI:15377"/>
        <dbReference type="ChEBI" id="CHEBI:15378"/>
        <dbReference type="ChEBI" id="CHEBI:66949"/>
        <dbReference type="ChEBI" id="CHEBI:66954"/>
        <dbReference type="EC" id="3.1.4.16"/>
    </reaction>
</comment>
<dbReference type="GO" id="GO:0008663">
    <property type="term" value="F:2',3'-cyclic-nucleotide 2'-phosphodiesterase activity"/>
    <property type="evidence" value="ECO:0007669"/>
    <property type="project" value="UniProtKB-EC"/>
</dbReference>
<evidence type="ECO:0000256" key="5">
    <source>
        <dbReference type="ARBA" id="ARBA00006654"/>
    </source>
</evidence>
<comment type="caution">
    <text evidence="14">The sequence shown here is derived from an EMBL/GenBank/DDBJ whole genome shotgun (WGS) entry which is preliminary data.</text>
</comment>
<comment type="catalytic activity">
    <reaction evidence="1">
        <text>a ribonucleoside 3'-phosphate + H2O = a ribonucleoside + phosphate</text>
        <dbReference type="Rhea" id="RHEA:10144"/>
        <dbReference type="ChEBI" id="CHEBI:13197"/>
        <dbReference type="ChEBI" id="CHEBI:15377"/>
        <dbReference type="ChEBI" id="CHEBI:18254"/>
        <dbReference type="ChEBI" id="CHEBI:43474"/>
        <dbReference type="EC" id="3.1.3.6"/>
    </reaction>
</comment>
<comment type="similarity">
    <text evidence="5 11">Belongs to the 5'-nucleotidase family.</text>
</comment>
<dbReference type="PANTHER" id="PTHR11575:SF6">
    <property type="entry name" value="2',3'-CYCLIC-NUCLEOTIDE 2'-PHOSPHODIESTERASE_3'-NUCLEOTIDASE"/>
    <property type="match status" value="1"/>
</dbReference>
<dbReference type="GO" id="GO:0000166">
    <property type="term" value="F:nucleotide binding"/>
    <property type="evidence" value="ECO:0007669"/>
    <property type="project" value="UniProtKB-KW"/>
</dbReference>
<dbReference type="PRINTS" id="PR01607">
    <property type="entry name" value="APYRASEFAMLY"/>
</dbReference>
<evidence type="ECO:0000259" key="13">
    <source>
        <dbReference type="Pfam" id="PF02872"/>
    </source>
</evidence>
<comment type="subcellular location">
    <subcellularLocation>
        <location evidence="4">Cell envelope</location>
    </subcellularLocation>
</comment>
<evidence type="ECO:0000313" key="15">
    <source>
        <dbReference type="Proteomes" id="UP000628775"/>
    </source>
</evidence>
<dbReference type="Gene3D" id="3.60.21.10">
    <property type="match status" value="1"/>
</dbReference>
<dbReference type="GO" id="GO:0009166">
    <property type="term" value="P:nucleotide catabolic process"/>
    <property type="evidence" value="ECO:0007669"/>
    <property type="project" value="InterPro"/>
</dbReference>
<protein>
    <submittedName>
        <fullName evidence="14">2',3'-cyclic-nucleotide 2'-phosphodiesterase</fullName>
    </submittedName>
</protein>
<name>A0A8J2YFA6_9BACL</name>
<evidence type="ECO:0000256" key="4">
    <source>
        <dbReference type="ARBA" id="ARBA00004196"/>
    </source>
</evidence>
<evidence type="ECO:0000256" key="3">
    <source>
        <dbReference type="ARBA" id="ARBA00001968"/>
    </source>
</evidence>
<keyword evidence="8 11" id="KW-0547">Nucleotide-binding</keyword>
<dbReference type="RefSeq" id="WP_188688409.1">
    <property type="nucleotide sequence ID" value="NZ_BMIR01000001.1"/>
</dbReference>
<dbReference type="InterPro" id="IPR004843">
    <property type="entry name" value="Calcineurin-like_PHP"/>
</dbReference>
<dbReference type="InterPro" id="IPR006146">
    <property type="entry name" value="5'-Nucleotdase_CS"/>
</dbReference>
<dbReference type="Pfam" id="PF02872">
    <property type="entry name" value="5_nucleotid_C"/>
    <property type="match status" value="1"/>
</dbReference>
<dbReference type="Proteomes" id="UP000628775">
    <property type="component" value="Unassembled WGS sequence"/>
</dbReference>
<evidence type="ECO:0000256" key="6">
    <source>
        <dbReference type="ARBA" id="ARBA00022723"/>
    </source>
</evidence>
<evidence type="ECO:0000256" key="7">
    <source>
        <dbReference type="ARBA" id="ARBA00022729"/>
    </source>
</evidence>
<dbReference type="InterPro" id="IPR036907">
    <property type="entry name" value="5'-Nucleotdase_C_sf"/>
</dbReference>